<organism evidence="1 2">
    <name type="scientific">Carboxylicivirga linearis</name>
    <dbReference type="NCBI Taxonomy" id="1628157"/>
    <lineage>
        <taxon>Bacteria</taxon>
        <taxon>Pseudomonadati</taxon>
        <taxon>Bacteroidota</taxon>
        <taxon>Bacteroidia</taxon>
        <taxon>Marinilabiliales</taxon>
        <taxon>Marinilabiliaceae</taxon>
        <taxon>Carboxylicivirga</taxon>
    </lineage>
</organism>
<proteinExistence type="predicted"/>
<dbReference type="Proteomes" id="UP000708576">
    <property type="component" value="Unassembled WGS sequence"/>
</dbReference>
<comment type="caution">
    <text evidence="1">The sequence shown here is derived from an EMBL/GenBank/DDBJ whole genome shotgun (WGS) entry which is preliminary data.</text>
</comment>
<dbReference type="Pfam" id="PF20391">
    <property type="entry name" value="DUF6686"/>
    <property type="match status" value="1"/>
</dbReference>
<sequence length="116" mass="13332">MENIISQTSNGKVFICNKCDKIHIEFYHFLFSFDEEAYAFFKDNIAQVDGAYYENVNAGLNYRRKIVVPLGHRNVSMLLNQKELNELKLLLSTRCYLSAINCFLSVKEIGMPIAAN</sequence>
<evidence type="ECO:0000313" key="1">
    <source>
        <dbReference type="EMBL" id="MBS2100447.1"/>
    </source>
</evidence>
<dbReference type="EMBL" id="JAGUCO010000023">
    <property type="protein sequence ID" value="MBS2100447.1"/>
    <property type="molecule type" value="Genomic_DNA"/>
</dbReference>
<accession>A0ABS5JZX5</accession>
<dbReference type="InterPro" id="IPR046508">
    <property type="entry name" value="DUF6686"/>
</dbReference>
<gene>
    <name evidence="1" type="ORF">KEM10_19330</name>
</gene>
<dbReference type="RefSeq" id="WP_212218304.1">
    <property type="nucleotide sequence ID" value="NZ_JAGUCO010000023.1"/>
</dbReference>
<name>A0ABS5JZX5_9BACT</name>
<protein>
    <recommendedName>
        <fullName evidence="3">HNH endonuclease</fullName>
    </recommendedName>
</protein>
<evidence type="ECO:0000313" key="2">
    <source>
        <dbReference type="Proteomes" id="UP000708576"/>
    </source>
</evidence>
<keyword evidence="2" id="KW-1185">Reference proteome</keyword>
<evidence type="ECO:0008006" key="3">
    <source>
        <dbReference type="Google" id="ProtNLM"/>
    </source>
</evidence>
<reference evidence="1 2" key="1">
    <citation type="journal article" date="2015" name="Int. J. Syst. Evol. Microbiol.">
        <title>Carboxylicivirga linearis sp. nov., isolated from a sea cucumber culture pond.</title>
        <authorList>
            <person name="Wang F.Q."/>
            <person name="Zhou Y.X."/>
            <person name="Lin X.Z."/>
            <person name="Chen G.J."/>
            <person name="Du Z.J."/>
        </authorList>
    </citation>
    <scope>NUCLEOTIDE SEQUENCE [LARGE SCALE GENOMIC DNA]</scope>
    <source>
        <strain evidence="1 2">FB218</strain>
    </source>
</reference>